<feature type="region of interest" description="Disordered" evidence="1">
    <location>
        <begin position="69"/>
        <end position="96"/>
    </location>
</feature>
<keyword evidence="2" id="KW-0732">Signal</keyword>
<name>A0AA97CVX0_9ACTN</name>
<dbReference type="RefSeq" id="WP_420041409.1">
    <property type="nucleotide sequence ID" value="NZ_CP128986.1"/>
</dbReference>
<proteinExistence type="predicted"/>
<dbReference type="PROSITE" id="PS51257">
    <property type="entry name" value="PROKAR_LIPOPROTEIN"/>
    <property type="match status" value="1"/>
</dbReference>
<dbReference type="EMBL" id="CP128986">
    <property type="protein sequence ID" value="WOC12157.1"/>
    <property type="molecule type" value="Genomic_DNA"/>
</dbReference>
<protein>
    <recommendedName>
        <fullName evidence="4">DUF5642 domain-containing protein</fullName>
    </recommendedName>
</protein>
<gene>
    <name evidence="3" type="ORF">MP11Mi_12390</name>
</gene>
<feature type="signal peptide" evidence="2">
    <location>
        <begin position="1"/>
        <end position="20"/>
    </location>
</feature>
<reference evidence="3" key="1">
    <citation type="submission" date="2023-06" db="EMBL/GenBank/DDBJ databases">
        <title>Gordonia sp. nov. and Pseudochrobactrum sp. nov., two species isolated from the burying beetle Nicrophorus vespilloides.</title>
        <authorList>
            <person name="Poehlein A."/>
            <person name="Guzman J."/>
            <person name="Daniel R."/>
            <person name="Vilcinskas A."/>
        </authorList>
    </citation>
    <scope>NUCLEOTIDE SEQUENCE</scope>
    <source>
        <strain evidence="3">MP11Mi</strain>
    </source>
</reference>
<accession>A0AA97CVX0</accession>
<sequence length="225" mass="22773">MSQTLRVVGSILAAATLAGAAAACGQSESVDSATQRALDAVLSDGDFPSGYHVVKLGKDDESAITEQLDDSRKDAEVTPAACKSDDDVPDSADAGSVVASDGESVLSQSVVASSVDAGTLTAAVTGECAQVRVEVTTGAARGTTVDITHADVTTPTIDGHPGLVFREVSTVSGDNNDRRELLIGRVPVDGYLVTVQAVNADGSAPDRGAFDAMLAAAVRKVADAR</sequence>
<organism evidence="3">
    <name type="scientific">Gordonia sp. MP11Mi</name>
    <dbReference type="NCBI Taxonomy" id="3022769"/>
    <lineage>
        <taxon>Bacteria</taxon>
        <taxon>Bacillati</taxon>
        <taxon>Actinomycetota</taxon>
        <taxon>Actinomycetes</taxon>
        <taxon>Mycobacteriales</taxon>
        <taxon>Gordoniaceae</taxon>
        <taxon>Gordonia</taxon>
    </lineage>
</organism>
<feature type="chain" id="PRO_5041725335" description="DUF5642 domain-containing protein" evidence="2">
    <location>
        <begin position="21"/>
        <end position="225"/>
    </location>
</feature>
<evidence type="ECO:0000256" key="1">
    <source>
        <dbReference type="SAM" id="MobiDB-lite"/>
    </source>
</evidence>
<dbReference type="AlphaFoldDB" id="A0AA97CVX0"/>
<evidence type="ECO:0008006" key="4">
    <source>
        <dbReference type="Google" id="ProtNLM"/>
    </source>
</evidence>
<evidence type="ECO:0000313" key="3">
    <source>
        <dbReference type="EMBL" id="WOC12157.1"/>
    </source>
</evidence>
<evidence type="ECO:0000256" key="2">
    <source>
        <dbReference type="SAM" id="SignalP"/>
    </source>
</evidence>